<feature type="domain" description="Transposase DDE" evidence="2">
    <location>
        <begin position="348"/>
        <end position="436"/>
    </location>
</feature>
<dbReference type="NCBIfam" id="NF033578">
    <property type="entry name" value="transpos_IS5_1"/>
    <property type="match status" value="1"/>
</dbReference>
<dbReference type="InterPro" id="IPR008490">
    <property type="entry name" value="Transposase_InsH_N"/>
</dbReference>
<gene>
    <name evidence="3" type="ORF">ACFO5I_00415</name>
</gene>
<proteinExistence type="predicted"/>
<name>A0ABV9MQI5_9ENTE</name>
<feature type="domain" description="Transposase InsH N-terminal" evidence="1">
    <location>
        <begin position="25"/>
        <end position="116"/>
    </location>
</feature>
<comment type="caution">
    <text evidence="3">The sequence shown here is derived from an EMBL/GenBank/DDBJ whole genome shotgun (WGS) entry which is preliminary data.</text>
</comment>
<organism evidence="3 4">
    <name type="scientific">Enterococcus lemanii</name>
    <dbReference type="NCBI Taxonomy" id="1159752"/>
    <lineage>
        <taxon>Bacteria</taxon>
        <taxon>Bacillati</taxon>
        <taxon>Bacillota</taxon>
        <taxon>Bacilli</taxon>
        <taxon>Lactobacillales</taxon>
        <taxon>Enterococcaceae</taxon>
        <taxon>Enterococcus</taxon>
    </lineage>
</organism>
<dbReference type="PANTHER" id="PTHR33803">
    <property type="entry name" value="IS1478 TRANSPOSASE"/>
    <property type="match status" value="1"/>
</dbReference>
<evidence type="ECO:0000313" key="3">
    <source>
        <dbReference type="EMBL" id="MFC4718236.1"/>
    </source>
</evidence>
<evidence type="ECO:0000313" key="4">
    <source>
        <dbReference type="Proteomes" id="UP001595969"/>
    </source>
</evidence>
<evidence type="ECO:0000259" key="1">
    <source>
        <dbReference type="Pfam" id="PF05598"/>
    </source>
</evidence>
<protein>
    <submittedName>
        <fullName evidence="3">IS5 family transposase</fullName>
    </submittedName>
</protein>
<dbReference type="EMBL" id="JBHSGS010000003">
    <property type="protein sequence ID" value="MFC4718236.1"/>
    <property type="molecule type" value="Genomic_DNA"/>
</dbReference>
<dbReference type="PANTHER" id="PTHR33803:SF3">
    <property type="entry name" value="BLL1974 PROTEIN"/>
    <property type="match status" value="1"/>
</dbReference>
<dbReference type="InterPro" id="IPR047710">
    <property type="entry name" value="Transpos_IS5-like"/>
</dbReference>
<dbReference type="Proteomes" id="UP001595969">
    <property type="component" value="Unassembled WGS sequence"/>
</dbReference>
<keyword evidence="4" id="KW-1185">Reference proteome</keyword>
<accession>A0ABV9MQI5</accession>
<dbReference type="Pfam" id="PF05598">
    <property type="entry name" value="DUF772"/>
    <property type="match status" value="1"/>
</dbReference>
<evidence type="ECO:0000259" key="2">
    <source>
        <dbReference type="Pfam" id="PF13586"/>
    </source>
</evidence>
<reference evidence="4" key="1">
    <citation type="journal article" date="2019" name="Int. J. Syst. Evol. Microbiol.">
        <title>The Global Catalogue of Microorganisms (GCM) 10K type strain sequencing project: providing services to taxonomists for standard genome sequencing and annotation.</title>
        <authorList>
            <consortium name="The Broad Institute Genomics Platform"/>
            <consortium name="The Broad Institute Genome Sequencing Center for Infectious Disease"/>
            <person name="Wu L."/>
            <person name="Ma J."/>
        </authorList>
    </citation>
    <scope>NUCLEOTIDE SEQUENCE [LARGE SCALE GENOMIC DNA]</scope>
    <source>
        <strain evidence="4">CGMCC 1.19032</strain>
    </source>
</reference>
<dbReference type="Pfam" id="PF13586">
    <property type="entry name" value="DDE_Tnp_1_2"/>
    <property type="match status" value="1"/>
</dbReference>
<sequence length="474" mass="55675">MYKPQIYTQLTFEDFNQPVGLKMNPENRWIKKADRIPWGELEKDYAKNFRNKKGNVAKPLRMALGALLIQKEYGFSDEETVMQIQENPYLQYFIGLPGYQDEKPFDATSMVHFRKRLDETTLIEINEKIIAFNTQAEEDHPDDDSNSGTLILDATCAPKNIKYPTDTELLNDARTHAESIIDTICEENQLKKPRVYRKKARQVYLNLVRRKKKAKKWLRAQIRQLLNFVKRDIHVIRAFLEKGYLLPENHQIWWETIQKIYEQQQYMYDHHTHSVANRIVSFHQPWLRPIVRGKAKAAVEFGVKFDMSMDNGIARLERTSFDAYNESEVLVGAIRRYYDRHGCYPERVLADKIYRNRQNRAYCKVRGIRLSGPALGRPKKNEHPDKTIEYQDNADRVAVERGFSLLKRRFGAGLIRTKLKNTTLSSIALSVLSMNLSKLTSDFLRTFFRYLFIIKNSCFLFRNSPVLENLAFVQ</sequence>
<dbReference type="RefSeq" id="WP_379962443.1">
    <property type="nucleotide sequence ID" value="NZ_JBHSGS010000003.1"/>
</dbReference>
<dbReference type="InterPro" id="IPR025668">
    <property type="entry name" value="Tnp_DDE_dom"/>
</dbReference>